<feature type="non-terminal residue" evidence="2">
    <location>
        <position position="116"/>
    </location>
</feature>
<feature type="domain" description="Meiotically up-regulated protein Msb1/Mug8" evidence="1">
    <location>
        <begin position="5"/>
        <end position="75"/>
    </location>
</feature>
<evidence type="ECO:0000259" key="1">
    <source>
        <dbReference type="Pfam" id="PF08101"/>
    </source>
</evidence>
<comment type="caution">
    <text evidence="2">The sequence shown here is derived from an EMBL/GenBank/DDBJ whole genome shotgun (WGS) entry which is preliminary data.</text>
</comment>
<proteinExistence type="predicted"/>
<dbReference type="InterPro" id="IPR012965">
    <property type="entry name" value="Msb1/Mug8_dom"/>
</dbReference>
<gene>
    <name evidence="2" type="ORF">RhiirC2_731573</name>
</gene>
<accession>A0A2N1NUN6</accession>
<evidence type="ECO:0000313" key="2">
    <source>
        <dbReference type="EMBL" id="PKK77606.1"/>
    </source>
</evidence>
<reference evidence="2 3" key="1">
    <citation type="submission" date="2016-04" db="EMBL/GenBank/DDBJ databases">
        <title>Genome analyses suggest a sexual origin of heterokaryosis in a supposedly ancient asexual fungus.</title>
        <authorList>
            <person name="Ropars J."/>
            <person name="Sedzielewska K."/>
            <person name="Noel J."/>
            <person name="Charron P."/>
            <person name="Farinelli L."/>
            <person name="Marton T."/>
            <person name="Kruger M."/>
            <person name="Pelin A."/>
            <person name="Brachmann A."/>
            <person name="Corradi N."/>
        </authorList>
    </citation>
    <scope>NUCLEOTIDE SEQUENCE [LARGE SCALE GENOMIC DNA]</scope>
    <source>
        <strain evidence="2 3">C2</strain>
    </source>
</reference>
<dbReference type="EMBL" id="LLXL01000120">
    <property type="protein sequence ID" value="PKK77606.1"/>
    <property type="molecule type" value="Genomic_DNA"/>
</dbReference>
<dbReference type="VEuPathDB" id="FungiDB:RhiirFUN_017142"/>
<dbReference type="Proteomes" id="UP000233469">
    <property type="component" value="Unassembled WGS sequence"/>
</dbReference>
<sequence>MTMEQSHINQMHPTRILKSMALQVFNESQTKTHENFQSAYQEWLKFSNALIHLFLAYLRERACSTQLPERLHLLLRDYVDCRKKCLMNSSVSGNGKDIIISEHILPDITIADLDEV</sequence>
<organism evidence="2 3">
    <name type="scientific">Rhizophagus irregularis</name>
    <dbReference type="NCBI Taxonomy" id="588596"/>
    <lineage>
        <taxon>Eukaryota</taxon>
        <taxon>Fungi</taxon>
        <taxon>Fungi incertae sedis</taxon>
        <taxon>Mucoromycota</taxon>
        <taxon>Glomeromycotina</taxon>
        <taxon>Glomeromycetes</taxon>
        <taxon>Glomerales</taxon>
        <taxon>Glomeraceae</taxon>
        <taxon>Rhizophagus</taxon>
    </lineage>
</organism>
<dbReference type="VEuPathDB" id="FungiDB:FUN_013946"/>
<protein>
    <recommendedName>
        <fullName evidence="1">Meiotically up-regulated protein Msb1/Mug8 domain-containing protein</fullName>
    </recommendedName>
</protein>
<name>A0A2N1NUN6_9GLOM</name>
<evidence type="ECO:0000313" key="3">
    <source>
        <dbReference type="Proteomes" id="UP000233469"/>
    </source>
</evidence>
<dbReference type="VEuPathDB" id="FungiDB:RhiirA1_419942"/>
<dbReference type="Pfam" id="PF08101">
    <property type="entry name" value="Msb1-Mug8_dom"/>
    <property type="match status" value="1"/>
</dbReference>
<reference evidence="2 3" key="2">
    <citation type="submission" date="2017-10" db="EMBL/GenBank/DDBJ databases">
        <title>Extensive intraspecific genome diversity in a model arbuscular mycorrhizal fungus.</title>
        <authorList>
            <person name="Chen E.C.H."/>
            <person name="Morin E."/>
            <person name="Baudet D."/>
            <person name="Noel J."/>
            <person name="Ndikumana S."/>
            <person name="Charron P."/>
            <person name="St-Onge C."/>
            <person name="Giorgi J."/>
            <person name="Grigoriev I.V."/>
            <person name="Roux C."/>
            <person name="Martin F.M."/>
            <person name="Corradi N."/>
        </authorList>
    </citation>
    <scope>NUCLEOTIDE SEQUENCE [LARGE SCALE GENOMIC DNA]</scope>
    <source>
        <strain evidence="2 3">C2</strain>
    </source>
</reference>
<dbReference type="AlphaFoldDB" id="A0A2N1NUN6"/>